<accession>A0AAQ2HF84</accession>
<dbReference type="InterPro" id="IPR056934">
    <property type="entry name" value="SH3_Rv0428c"/>
</dbReference>
<organism evidence="2 3">
    <name type="scientific">Cryobacterium shii</name>
    <dbReference type="NCBI Taxonomy" id="1259235"/>
    <lineage>
        <taxon>Bacteria</taxon>
        <taxon>Bacillati</taxon>
        <taxon>Actinomycetota</taxon>
        <taxon>Actinomycetes</taxon>
        <taxon>Micrococcales</taxon>
        <taxon>Microbacteriaceae</taxon>
        <taxon>Cryobacterium</taxon>
    </lineage>
</organism>
<feature type="domain" description="Histone acetyltransferase Rv0428c-like SH3" evidence="1">
    <location>
        <begin position="13"/>
        <end position="63"/>
    </location>
</feature>
<evidence type="ECO:0000313" key="3">
    <source>
        <dbReference type="Proteomes" id="UP000297403"/>
    </source>
</evidence>
<reference evidence="2 3" key="1">
    <citation type="submission" date="2019-03" db="EMBL/GenBank/DDBJ databases">
        <title>Genomics of glacier-inhabiting Cryobacterium strains.</title>
        <authorList>
            <person name="Liu Q."/>
            <person name="Xin Y.-H."/>
        </authorList>
    </citation>
    <scope>NUCLEOTIDE SEQUENCE [LARGE SCALE GENOMIC DNA]</scope>
    <source>
        <strain evidence="3">TMT1-22</strain>
    </source>
</reference>
<protein>
    <submittedName>
        <fullName evidence="2">Ferrous iron transport protein A</fullName>
    </submittedName>
</protein>
<proteinExistence type="predicted"/>
<evidence type="ECO:0000313" key="2">
    <source>
        <dbReference type="EMBL" id="TFC46043.1"/>
    </source>
</evidence>
<dbReference type="RefSeq" id="WP_134451445.1">
    <property type="nucleotide sequence ID" value="NZ_SOFY01000055.1"/>
</dbReference>
<dbReference type="Pfam" id="PF24551">
    <property type="entry name" value="SH3_Rv0428c"/>
    <property type="match status" value="1"/>
</dbReference>
<dbReference type="Proteomes" id="UP000297403">
    <property type="component" value="Unassembled WGS sequence"/>
</dbReference>
<evidence type="ECO:0000259" key="1">
    <source>
        <dbReference type="Pfam" id="PF24551"/>
    </source>
</evidence>
<sequence>MSLAASHFVSVTELGARIVVRTRIEGGVTDAVGYLCACTDTECTVETKRGLVTLALADIVAAKQVPPPPAPRAPRRPLAD</sequence>
<gene>
    <name evidence="2" type="ORF">E3O49_10070</name>
</gene>
<keyword evidence="3" id="KW-1185">Reference proteome</keyword>
<dbReference type="AlphaFoldDB" id="A0AAQ2HF84"/>
<dbReference type="EMBL" id="SOFY01000055">
    <property type="protein sequence ID" value="TFC46043.1"/>
    <property type="molecule type" value="Genomic_DNA"/>
</dbReference>
<comment type="caution">
    <text evidence="2">The sequence shown here is derived from an EMBL/GenBank/DDBJ whole genome shotgun (WGS) entry which is preliminary data.</text>
</comment>
<name>A0AAQ2HF84_9MICO</name>